<dbReference type="InterPro" id="IPR020946">
    <property type="entry name" value="Flavin_mOase-like"/>
</dbReference>
<dbReference type="PANTHER" id="PTHR42877">
    <property type="entry name" value="L-ORNITHINE N(5)-MONOOXYGENASE-RELATED"/>
    <property type="match status" value="1"/>
</dbReference>
<reference evidence="4 5" key="1">
    <citation type="journal article" date="2011" name="J. Bacteriol.">
        <title>Genome sequence of strain IMCC3088, a proteorhodopsin-containing marine bacterium belonging to the OM60/NOR5 clade.</title>
        <authorList>
            <person name="Jang Y."/>
            <person name="Oh H.M."/>
            <person name="Kang I."/>
            <person name="Lee K."/>
            <person name="Yang S.J."/>
            <person name="Cho J.C."/>
        </authorList>
    </citation>
    <scope>NUCLEOTIDE SEQUENCE [LARGE SCALE GENOMIC DNA]</scope>
    <source>
        <strain evidence="4 5">IMCC3088</strain>
    </source>
</reference>
<protein>
    <submittedName>
        <fullName evidence="4">Cyclohexanone monooxygenase</fullName>
    </submittedName>
</protein>
<evidence type="ECO:0000256" key="1">
    <source>
        <dbReference type="ARBA" id="ARBA00022630"/>
    </source>
</evidence>
<gene>
    <name evidence="4" type="ORF">IMCC3088_118</name>
</gene>
<evidence type="ECO:0000256" key="2">
    <source>
        <dbReference type="ARBA" id="ARBA00022827"/>
    </source>
</evidence>
<keyword evidence="1" id="KW-0285">Flavoprotein</keyword>
<dbReference type="PANTHER" id="PTHR42877:SF4">
    <property type="entry name" value="FAD_NAD(P)-BINDING DOMAIN-CONTAINING PROTEIN-RELATED"/>
    <property type="match status" value="1"/>
</dbReference>
<dbReference type="RefSeq" id="WP_009577085.1">
    <property type="nucleotide sequence ID" value="NZ_AEIG01000110.1"/>
</dbReference>
<keyword evidence="2" id="KW-0274">FAD</keyword>
<organism evidence="4 5">
    <name type="scientific">Aequoribacter fuscus</name>
    <dbReference type="NCBI Taxonomy" id="2518989"/>
    <lineage>
        <taxon>Bacteria</taxon>
        <taxon>Pseudomonadati</taxon>
        <taxon>Pseudomonadota</taxon>
        <taxon>Gammaproteobacteria</taxon>
        <taxon>Cellvibrionales</taxon>
        <taxon>Halieaceae</taxon>
        <taxon>Aequoribacter</taxon>
    </lineage>
</organism>
<keyword evidence="4" id="KW-0503">Monooxygenase</keyword>
<dbReference type="GO" id="GO:0050660">
    <property type="term" value="F:flavin adenine dinucleotide binding"/>
    <property type="evidence" value="ECO:0007669"/>
    <property type="project" value="InterPro"/>
</dbReference>
<dbReference type="EMBL" id="AEIG01000110">
    <property type="protein sequence ID" value="EGG28430.1"/>
    <property type="molecule type" value="Genomic_DNA"/>
</dbReference>
<comment type="caution">
    <text evidence="4">The sequence shown here is derived from an EMBL/GenBank/DDBJ whole genome shotgun (WGS) entry which is preliminary data.</text>
</comment>
<dbReference type="STRING" id="2518989.IMCC3088_118"/>
<name>F3L5F5_9GAMM</name>
<dbReference type="GO" id="GO:0004499">
    <property type="term" value="F:N,N-dimethylaniline monooxygenase activity"/>
    <property type="evidence" value="ECO:0007669"/>
    <property type="project" value="InterPro"/>
</dbReference>
<dbReference type="InterPro" id="IPR036188">
    <property type="entry name" value="FAD/NAD-bd_sf"/>
</dbReference>
<accession>F3L5F5</accession>
<sequence>MTTKQVVIIGAGMSGLCMGVQLKQQGINDFVILERSDDVAGTWNYNTYPGCGCDVPSVFYSYSFYLNPNWSRVYSLHDEIKQYFRDCAAHFGLNDHIQFNTEVERADYDEERGSWTVTTKGGETIESRVLVSGLGQLNVPFTPDFEGADTFAGDSFHSARWNHGVDLAGKKVAIIGNAASALQFIPHVAEAAEQVHVYQRSANYVVPRNDRAYTDSEKQRFARFPWLQRLHRLGVFLRGEIMYGAIANKKFFQWLLAKDAKKYLEEHITDPELRRKLTPDYAIGCKRILVSDNYYQAMARPNLNLVTKPIQSITPAGVQTEDGEVLEADVLIYGTGFQTTDLMAPVDFYGRDGLSLKDAWAEGAEAYRGVCTSEFPNLFMLYGPNTNLGSNSIIFMVEQQVNYIVKCITKLLTHQLKSMEVNKQVLRAYNEKMQGDMTKTVWVASCQSWYKNAAGKVVNNWPNSATNYYFHMREPEMSDFDLVDG</sequence>
<dbReference type="Gene3D" id="3.50.50.60">
    <property type="entry name" value="FAD/NAD(P)-binding domain"/>
    <property type="match status" value="2"/>
</dbReference>
<dbReference type="Proteomes" id="UP000005615">
    <property type="component" value="Unassembled WGS sequence"/>
</dbReference>
<evidence type="ECO:0000256" key="3">
    <source>
        <dbReference type="ARBA" id="ARBA00023002"/>
    </source>
</evidence>
<evidence type="ECO:0000313" key="5">
    <source>
        <dbReference type="Proteomes" id="UP000005615"/>
    </source>
</evidence>
<proteinExistence type="predicted"/>
<dbReference type="InterPro" id="IPR051209">
    <property type="entry name" value="FAD-bind_Monooxygenase_sf"/>
</dbReference>
<evidence type="ECO:0000313" key="4">
    <source>
        <dbReference type="EMBL" id="EGG28430.1"/>
    </source>
</evidence>
<dbReference type="GO" id="GO:0050661">
    <property type="term" value="F:NADP binding"/>
    <property type="evidence" value="ECO:0007669"/>
    <property type="project" value="InterPro"/>
</dbReference>
<dbReference type="SUPFAM" id="SSF51905">
    <property type="entry name" value="FAD/NAD(P)-binding domain"/>
    <property type="match status" value="2"/>
</dbReference>
<dbReference type="eggNOG" id="COG2072">
    <property type="taxonomic scope" value="Bacteria"/>
</dbReference>
<keyword evidence="5" id="KW-1185">Reference proteome</keyword>
<keyword evidence="3" id="KW-0560">Oxidoreductase</keyword>
<dbReference type="Pfam" id="PF00743">
    <property type="entry name" value="FMO-like"/>
    <property type="match status" value="1"/>
</dbReference>
<dbReference type="AlphaFoldDB" id="F3L5F5"/>